<evidence type="ECO:0000313" key="2">
    <source>
        <dbReference type="Proteomes" id="UP001256711"/>
    </source>
</evidence>
<dbReference type="AlphaFoldDB" id="A0AAW8TVM4"/>
<accession>A0AAW8TVM4</accession>
<name>A0AAW8TVM4_9ENTE</name>
<dbReference type="EMBL" id="JARQBJ010000002">
    <property type="protein sequence ID" value="MDT2810028.1"/>
    <property type="molecule type" value="Genomic_DNA"/>
</dbReference>
<reference evidence="1" key="1">
    <citation type="submission" date="2023-03" db="EMBL/GenBank/DDBJ databases">
        <authorList>
            <person name="Shen W."/>
            <person name="Cai J."/>
        </authorList>
    </citation>
    <scope>NUCLEOTIDE SEQUENCE</scope>
    <source>
        <strain evidence="1">B226-2</strain>
    </source>
</reference>
<gene>
    <name evidence="1" type="ORF">P7H43_05995</name>
</gene>
<dbReference type="Proteomes" id="UP001256711">
    <property type="component" value="Unassembled WGS sequence"/>
</dbReference>
<sequence>MNGILAYAKIGGKKQFLGTFDSIDEIRPEIDQHLEFHNKLSWTPFVYFLLNGEEYKLYMEDEK</sequence>
<dbReference type="RefSeq" id="WP_311835263.1">
    <property type="nucleotide sequence ID" value="NZ_JARQBJ010000002.1"/>
</dbReference>
<proteinExistence type="predicted"/>
<organism evidence="1 2">
    <name type="scientific">Enterococcus asini</name>
    <dbReference type="NCBI Taxonomy" id="57732"/>
    <lineage>
        <taxon>Bacteria</taxon>
        <taxon>Bacillati</taxon>
        <taxon>Bacillota</taxon>
        <taxon>Bacilli</taxon>
        <taxon>Lactobacillales</taxon>
        <taxon>Enterococcaceae</taxon>
        <taxon>Enterococcus</taxon>
    </lineage>
</organism>
<protein>
    <submittedName>
        <fullName evidence="1">Uncharacterized protein</fullName>
    </submittedName>
</protein>
<evidence type="ECO:0000313" key="1">
    <source>
        <dbReference type="EMBL" id="MDT2810028.1"/>
    </source>
</evidence>
<comment type="caution">
    <text evidence="1">The sequence shown here is derived from an EMBL/GenBank/DDBJ whole genome shotgun (WGS) entry which is preliminary data.</text>
</comment>